<dbReference type="VEuPathDB" id="FungiDB:PC9H_011216"/>
<gene>
    <name evidence="2" type="primary">KIN1_5</name>
    <name evidence="2" type="ORF">PC9H_011216</name>
</gene>
<organism evidence="2 3">
    <name type="scientific">Pleurotus ostreatus</name>
    <name type="common">Oyster mushroom</name>
    <name type="synonym">White-rot fungus</name>
    <dbReference type="NCBI Taxonomy" id="5322"/>
    <lineage>
        <taxon>Eukaryota</taxon>
        <taxon>Fungi</taxon>
        <taxon>Dikarya</taxon>
        <taxon>Basidiomycota</taxon>
        <taxon>Agaricomycotina</taxon>
        <taxon>Agaricomycetes</taxon>
        <taxon>Agaricomycetidae</taxon>
        <taxon>Agaricales</taxon>
        <taxon>Pleurotineae</taxon>
        <taxon>Pleurotaceae</taxon>
        <taxon>Pleurotus</taxon>
    </lineage>
</organism>
<evidence type="ECO:0000313" key="2">
    <source>
        <dbReference type="EMBL" id="KAF7423052.1"/>
    </source>
</evidence>
<feature type="compositionally biased region" description="Basic residues" evidence="1">
    <location>
        <begin position="56"/>
        <end position="67"/>
    </location>
</feature>
<reference evidence="2" key="1">
    <citation type="submission" date="2019-07" db="EMBL/GenBank/DDBJ databases">
        <authorList>
            <person name="Palmer J.M."/>
        </authorList>
    </citation>
    <scope>NUCLEOTIDE SEQUENCE</scope>
    <source>
        <strain evidence="2">PC9</strain>
    </source>
</reference>
<evidence type="ECO:0000313" key="3">
    <source>
        <dbReference type="Proteomes" id="UP000623687"/>
    </source>
</evidence>
<sequence>MPSSPTQPMSPVASAAATIKPKQVQMQEVGVRPPTGATNAGGTKTMPRAPPASTHRQSHSLRQRPKVLRGWSNMFGGGEHGEEGRNIPDGPRTANAKHQHHVNALSHSRPLTHAPTQLDSANPPFLPSSHNSPSPRTHDRLSTQRNPANLPLCLSLHFLSLAPAYIPVLTQPLRLPLTSRTAARPRHVPTPNPTQLSHLTLKAATTDYQQPTTNPRRPLLFFVEGDAIERPQGLKTLAHLRRQQLCDQMCTALA</sequence>
<proteinExistence type="predicted"/>
<keyword evidence="2" id="KW-0808">Transferase</keyword>
<protein>
    <submittedName>
        <fullName evidence="2">Serine/threonine-protein kinase KIN2</fullName>
    </submittedName>
</protein>
<dbReference type="AlphaFoldDB" id="A0A8H6ZT49"/>
<evidence type="ECO:0000256" key="1">
    <source>
        <dbReference type="SAM" id="MobiDB-lite"/>
    </source>
</evidence>
<dbReference type="GeneID" id="59381034"/>
<keyword evidence="3" id="KW-1185">Reference proteome</keyword>
<dbReference type="Proteomes" id="UP000623687">
    <property type="component" value="Unassembled WGS sequence"/>
</dbReference>
<dbReference type="RefSeq" id="XP_036628084.1">
    <property type="nucleotide sequence ID" value="XM_036780701.1"/>
</dbReference>
<keyword evidence="2" id="KW-0418">Kinase</keyword>
<dbReference type="EMBL" id="JACETU010000008">
    <property type="protein sequence ID" value="KAF7423052.1"/>
    <property type="molecule type" value="Genomic_DNA"/>
</dbReference>
<accession>A0A8H6ZT49</accession>
<name>A0A8H6ZT49_PLEOS</name>
<feature type="region of interest" description="Disordered" evidence="1">
    <location>
        <begin position="1"/>
        <end position="144"/>
    </location>
</feature>
<comment type="caution">
    <text evidence="2">The sequence shown here is derived from an EMBL/GenBank/DDBJ whole genome shotgun (WGS) entry which is preliminary data.</text>
</comment>
<dbReference type="GO" id="GO:0016301">
    <property type="term" value="F:kinase activity"/>
    <property type="evidence" value="ECO:0007669"/>
    <property type="project" value="UniProtKB-KW"/>
</dbReference>